<keyword evidence="1" id="KW-0496">Mitochondrion</keyword>
<dbReference type="InterPro" id="IPR004274">
    <property type="entry name" value="FCP1_dom"/>
</dbReference>
<keyword evidence="1" id="KW-0653">Protein transport</keyword>
<dbReference type="GO" id="GO:0015031">
    <property type="term" value="P:protein transport"/>
    <property type="evidence" value="ECO:0007669"/>
    <property type="project" value="UniProtKB-KW"/>
</dbReference>
<comment type="subcellular location">
    <subcellularLocation>
        <location evidence="1">Mitochondrion inner membrane</location>
        <topology evidence="1">Single-pass membrane protein</topology>
    </subcellularLocation>
</comment>
<evidence type="ECO:0000313" key="4">
    <source>
        <dbReference type="EMBL" id="CAE4562336.1"/>
    </source>
</evidence>
<dbReference type="InterPro" id="IPR001202">
    <property type="entry name" value="WW_dom"/>
</dbReference>
<comment type="subunit">
    <text evidence="1">Component of the TIM23 complex.</text>
</comment>
<dbReference type="EMBL" id="HBNR01002778">
    <property type="protein sequence ID" value="CAE4562336.1"/>
    <property type="molecule type" value="Transcribed_RNA"/>
</dbReference>
<feature type="domain" description="WW" evidence="2">
    <location>
        <begin position="310"/>
        <end position="345"/>
    </location>
</feature>
<dbReference type="PROSITE" id="PS50020">
    <property type="entry name" value="WW_DOMAIN_2"/>
    <property type="match status" value="1"/>
</dbReference>
<dbReference type="InterPro" id="IPR050365">
    <property type="entry name" value="TIM50"/>
</dbReference>
<organism evidence="4">
    <name type="scientific">Alexandrium monilatum</name>
    <dbReference type="NCBI Taxonomy" id="311494"/>
    <lineage>
        <taxon>Eukaryota</taxon>
        <taxon>Sar</taxon>
        <taxon>Alveolata</taxon>
        <taxon>Dinophyceae</taxon>
        <taxon>Gonyaulacales</taxon>
        <taxon>Pyrocystaceae</taxon>
        <taxon>Alexandrium</taxon>
    </lineage>
</organism>
<dbReference type="PANTHER" id="PTHR12210">
    <property type="entry name" value="DULLARD PROTEIN PHOSPHATASE"/>
    <property type="match status" value="1"/>
</dbReference>
<keyword evidence="1" id="KW-0809">Transit peptide</keyword>
<evidence type="ECO:0000259" key="2">
    <source>
        <dbReference type="PROSITE" id="PS50020"/>
    </source>
</evidence>
<evidence type="ECO:0000256" key="1">
    <source>
        <dbReference type="RuleBase" id="RU365079"/>
    </source>
</evidence>
<dbReference type="CDD" id="cd00201">
    <property type="entry name" value="WW"/>
    <property type="match status" value="1"/>
</dbReference>
<dbReference type="CDD" id="cd04508">
    <property type="entry name" value="Tudor_SF"/>
    <property type="match status" value="1"/>
</dbReference>
<dbReference type="InterPro" id="IPR023214">
    <property type="entry name" value="HAD_sf"/>
</dbReference>
<dbReference type="GO" id="GO:0005744">
    <property type="term" value="C:TIM23 mitochondrial import inner membrane translocase complex"/>
    <property type="evidence" value="ECO:0007669"/>
    <property type="project" value="UniProtKB-UniRule"/>
</dbReference>
<dbReference type="PROSITE" id="PS50969">
    <property type="entry name" value="FCP1"/>
    <property type="match status" value="1"/>
</dbReference>
<comment type="function">
    <text evidence="1">Essential component of the TIM23 complex, a complex that mediates the translocation of transit peptide-containing proteins across the mitochondrial inner membrane.</text>
</comment>
<reference evidence="4" key="1">
    <citation type="submission" date="2021-01" db="EMBL/GenBank/DDBJ databases">
        <authorList>
            <person name="Corre E."/>
            <person name="Pelletier E."/>
            <person name="Niang G."/>
            <person name="Scheremetjew M."/>
            <person name="Finn R."/>
            <person name="Kale V."/>
            <person name="Holt S."/>
            <person name="Cochrane G."/>
            <person name="Meng A."/>
            <person name="Brown T."/>
            <person name="Cohen L."/>
        </authorList>
    </citation>
    <scope>NUCLEOTIDE SEQUENCE</scope>
    <source>
        <strain evidence="4">CCMP3105</strain>
    </source>
</reference>
<sequence length="347" mass="39248">MVLQPAMSRKRTHSSAHRHFLVILDMNGVLLVRTGTKRQNAHLRPHIERFLATLWELRDHVTVAVWSSMVRRNLEPLVHQAFGEKSADLAFIWDQDWCTHCRVPGMHKPLLRKDLSRLRSTPWASYAPDHLLLVDDDPIKCTQNPAGTAVHPSSFTGASESDSELLRLAAYVQALASSSCGSVRQFVKSHPYDSFHEELPVEPPCKRLRADVGGESAAAPSFASWEAVEAFSEEFDEWYPASVVQLLEDGSVHIRWDGGDESTDSVLPPESVRAAREQPAEGAQPWRRVESRTRAGVYYYYNDSTGETQVEPPDPWERRESRTKPGTFYYWNRLSGLTSAEKPDLLD</sequence>
<protein>
    <recommendedName>
        <fullName evidence="1">Mitochondrial import inner membrane translocase subunit TIM50</fullName>
    </recommendedName>
</protein>
<evidence type="ECO:0000259" key="3">
    <source>
        <dbReference type="PROSITE" id="PS50969"/>
    </source>
</evidence>
<keyword evidence="1" id="KW-0811">Translocation</keyword>
<dbReference type="InterPro" id="IPR036412">
    <property type="entry name" value="HAD-like_sf"/>
</dbReference>
<dbReference type="Pfam" id="PF03031">
    <property type="entry name" value="NIF"/>
    <property type="match status" value="1"/>
</dbReference>
<proteinExistence type="inferred from homology"/>
<comment type="similarity">
    <text evidence="1">Belongs to the TIM50 family.</text>
</comment>
<gene>
    <name evidence="4" type="ORF">AMON00008_LOCUS1955</name>
</gene>
<name>A0A7S4PTS8_9DINO</name>
<dbReference type="AlphaFoldDB" id="A0A7S4PTS8"/>
<dbReference type="Gene3D" id="3.40.50.1000">
    <property type="entry name" value="HAD superfamily/HAD-like"/>
    <property type="match status" value="1"/>
</dbReference>
<accession>A0A7S4PTS8</accession>
<dbReference type="SUPFAM" id="SSF56784">
    <property type="entry name" value="HAD-like"/>
    <property type="match status" value="1"/>
</dbReference>
<feature type="domain" description="FCP1 homology" evidence="3">
    <location>
        <begin position="15"/>
        <end position="175"/>
    </location>
</feature>
<keyword evidence="1" id="KW-0813">Transport</keyword>